<evidence type="ECO:0000256" key="1">
    <source>
        <dbReference type="ARBA" id="ARBA00006620"/>
    </source>
</evidence>
<dbReference type="AlphaFoldDB" id="A0A951QJX8"/>
<dbReference type="GO" id="GO:0016787">
    <property type="term" value="F:hydrolase activity"/>
    <property type="evidence" value="ECO:0007669"/>
    <property type="project" value="UniProtKB-KW"/>
</dbReference>
<dbReference type="InterPro" id="IPR038570">
    <property type="entry name" value="HicA_sf"/>
</dbReference>
<evidence type="ECO:0000256" key="2">
    <source>
        <dbReference type="ARBA" id="ARBA00022649"/>
    </source>
</evidence>
<protein>
    <submittedName>
        <fullName evidence="8">Type II toxin-antitoxin system HicA family toxin</fullName>
    </submittedName>
</protein>
<dbReference type="GO" id="GO:0003729">
    <property type="term" value="F:mRNA binding"/>
    <property type="evidence" value="ECO:0007669"/>
    <property type="project" value="InterPro"/>
</dbReference>
<dbReference type="SUPFAM" id="SSF54786">
    <property type="entry name" value="YcfA/nrd intein domain"/>
    <property type="match status" value="1"/>
</dbReference>
<comment type="caution">
    <text evidence="8">The sequence shown here is derived from an EMBL/GenBank/DDBJ whole genome shotgun (WGS) entry which is preliminary data.</text>
</comment>
<keyword evidence="6" id="KW-0694">RNA-binding</keyword>
<evidence type="ECO:0000256" key="5">
    <source>
        <dbReference type="ARBA" id="ARBA00022801"/>
    </source>
</evidence>
<proteinExistence type="inferred from homology"/>
<evidence type="ECO:0000256" key="4">
    <source>
        <dbReference type="ARBA" id="ARBA00022759"/>
    </source>
</evidence>
<evidence type="ECO:0000256" key="7">
    <source>
        <dbReference type="ARBA" id="ARBA00023016"/>
    </source>
</evidence>
<evidence type="ECO:0000256" key="3">
    <source>
        <dbReference type="ARBA" id="ARBA00022722"/>
    </source>
</evidence>
<reference evidence="8" key="2">
    <citation type="journal article" date="2022" name="Microbiol. Resour. Announc.">
        <title>Metagenome Sequencing to Explore Phylogenomics of Terrestrial Cyanobacteria.</title>
        <authorList>
            <person name="Ward R.D."/>
            <person name="Stajich J.E."/>
            <person name="Johansen J.R."/>
            <person name="Huntemann M."/>
            <person name="Clum A."/>
            <person name="Foster B."/>
            <person name="Foster B."/>
            <person name="Roux S."/>
            <person name="Palaniappan K."/>
            <person name="Varghese N."/>
            <person name="Mukherjee S."/>
            <person name="Reddy T.B.K."/>
            <person name="Daum C."/>
            <person name="Copeland A."/>
            <person name="Chen I.A."/>
            <person name="Ivanova N.N."/>
            <person name="Kyrpides N.C."/>
            <person name="Shapiro N."/>
            <person name="Eloe-Fadrosh E.A."/>
            <person name="Pietrasiak N."/>
        </authorList>
    </citation>
    <scope>NUCLEOTIDE SEQUENCE</scope>
    <source>
        <strain evidence="8">GSE-NOS-MK-12-04C</strain>
    </source>
</reference>
<organism evidence="8 9">
    <name type="scientific">Cyanomargarita calcarea GSE-NOS-MK-12-04C</name>
    <dbReference type="NCBI Taxonomy" id="2839659"/>
    <lineage>
        <taxon>Bacteria</taxon>
        <taxon>Bacillati</taxon>
        <taxon>Cyanobacteriota</taxon>
        <taxon>Cyanophyceae</taxon>
        <taxon>Nostocales</taxon>
        <taxon>Cyanomargaritaceae</taxon>
        <taxon>Cyanomargarita</taxon>
    </lineage>
</organism>
<name>A0A951QJX8_9CYAN</name>
<evidence type="ECO:0000313" key="9">
    <source>
        <dbReference type="Proteomes" id="UP000729701"/>
    </source>
</evidence>
<keyword evidence="7" id="KW-0346">Stress response</keyword>
<evidence type="ECO:0000256" key="6">
    <source>
        <dbReference type="ARBA" id="ARBA00022884"/>
    </source>
</evidence>
<evidence type="ECO:0000313" key="8">
    <source>
        <dbReference type="EMBL" id="MBW4667265.1"/>
    </source>
</evidence>
<dbReference type="GO" id="GO:0004519">
    <property type="term" value="F:endonuclease activity"/>
    <property type="evidence" value="ECO:0007669"/>
    <property type="project" value="UniProtKB-KW"/>
</dbReference>
<dbReference type="EMBL" id="JAHHGZ010000006">
    <property type="protein sequence ID" value="MBW4667265.1"/>
    <property type="molecule type" value="Genomic_DNA"/>
</dbReference>
<dbReference type="Gene3D" id="3.30.920.30">
    <property type="entry name" value="Hypothetical protein"/>
    <property type="match status" value="1"/>
</dbReference>
<accession>A0A951QJX8</accession>
<dbReference type="Pfam" id="PF07927">
    <property type="entry name" value="HicA_toxin"/>
    <property type="match status" value="1"/>
</dbReference>
<dbReference type="InterPro" id="IPR012933">
    <property type="entry name" value="HicA_mRNA_interferase"/>
</dbReference>
<dbReference type="Proteomes" id="UP000729701">
    <property type="component" value="Unassembled WGS sequence"/>
</dbReference>
<gene>
    <name evidence="8" type="ORF">KME60_07425</name>
</gene>
<keyword evidence="4" id="KW-0255">Endonuclease</keyword>
<keyword evidence="5" id="KW-0378">Hydrolase</keyword>
<keyword evidence="3" id="KW-0540">Nuclease</keyword>
<sequence>MKLPRDLSGENLVKLLSRFEYAVDRQTGSHIRLTTQVNGEHHVTIPAHDPLKIGTLNAILRDVAKHFGLTLILNTSLASLIFNPSSLMAWITF</sequence>
<keyword evidence="2" id="KW-1277">Toxin-antitoxin system</keyword>
<reference evidence="8" key="1">
    <citation type="submission" date="2021-05" db="EMBL/GenBank/DDBJ databases">
        <authorList>
            <person name="Pietrasiak N."/>
            <person name="Ward R."/>
            <person name="Stajich J.E."/>
            <person name="Kurbessoian T."/>
        </authorList>
    </citation>
    <scope>NUCLEOTIDE SEQUENCE</scope>
    <source>
        <strain evidence="8">GSE-NOS-MK-12-04C</strain>
    </source>
</reference>
<comment type="similarity">
    <text evidence="1">Belongs to the HicA mRNA interferase family.</text>
</comment>